<comment type="caution">
    <text evidence="3">The sequence shown here is derived from an EMBL/GenBank/DDBJ whole genome shotgun (WGS) entry which is preliminary data.</text>
</comment>
<sequence length="174" mass="19156">MTRKVQNILFASDLSVDMKPVFEQAVTMATYTGANLIVLHVMEEASPSAQRQVKMAFGENLYKEIRAKHKSGAQDLLIGKNVDALRIRQAIAGFFEDHEKVSADAVSPIKKILVAESHSIADEIVSSAVDEDCAFIVMGCRQQGLVAQAMGDKLVRKVLKRSSVPVFVVPRDRE</sequence>
<dbReference type="SUPFAM" id="SSF52402">
    <property type="entry name" value="Adenine nucleotide alpha hydrolases-like"/>
    <property type="match status" value="1"/>
</dbReference>
<evidence type="ECO:0000313" key="4">
    <source>
        <dbReference type="Proteomes" id="UP000014216"/>
    </source>
</evidence>
<gene>
    <name evidence="3" type="ORF">Dpo_1c02770</name>
</gene>
<dbReference type="InterPro" id="IPR006016">
    <property type="entry name" value="UspA"/>
</dbReference>
<organism evidence="3 4">
    <name type="scientific">Desulfotignum phosphitoxidans DSM 13687</name>
    <dbReference type="NCBI Taxonomy" id="1286635"/>
    <lineage>
        <taxon>Bacteria</taxon>
        <taxon>Pseudomonadati</taxon>
        <taxon>Thermodesulfobacteriota</taxon>
        <taxon>Desulfobacteria</taxon>
        <taxon>Desulfobacterales</taxon>
        <taxon>Desulfobacteraceae</taxon>
        <taxon>Desulfotignum</taxon>
    </lineage>
</organism>
<dbReference type="Gene3D" id="3.40.50.620">
    <property type="entry name" value="HUPs"/>
    <property type="match status" value="1"/>
</dbReference>
<reference evidence="3 4" key="1">
    <citation type="journal article" date="2013" name="Genome Announc.">
        <title>Draft Genome Sequence of Desulfotignum phosphitoxidans DSM 13687 Strain FiPS-3.</title>
        <authorList>
            <person name="Poehlein A."/>
            <person name="Daniel R."/>
            <person name="Simeonova D.D."/>
        </authorList>
    </citation>
    <scope>NUCLEOTIDE SEQUENCE [LARGE SCALE GENOMIC DNA]</scope>
    <source>
        <strain evidence="3 4">DSM 13687</strain>
    </source>
</reference>
<dbReference type="Pfam" id="PF00582">
    <property type="entry name" value="Usp"/>
    <property type="match status" value="1"/>
</dbReference>
<comment type="similarity">
    <text evidence="1">Belongs to the universal stress protein A family.</text>
</comment>
<protein>
    <submittedName>
        <fullName evidence="3">UspA domain-containing protein</fullName>
    </submittedName>
</protein>
<dbReference type="PANTHER" id="PTHR46268">
    <property type="entry name" value="STRESS RESPONSE PROTEIN NHAX"/>
    <property type="match status" value="1"/>
</dbReference>
<dbReference type="CDD" id="cd00293">
    <property type="entry name" value="USP-like"/>
    <property type="match status" value="1"/>
</dbReference>
<dbReference type="EMBL" id="APJX01000001">
    <property type="protein sequence ID" value="EMS81138.1"/>
    <property type="molecule type" value="Genomic_DNA"/>
</dbReference>
<evidence type="ECO:0000259" key="2">
    <source>
        <dbReference type="Pfam" id="PF00582"/>
    </source>
</evidence>
<dbReference type="RefSeq" id="WP_006963796.1">
    <property type="nucleotide sequence ID" value="NZ_APJX01000001.1"/>
</dbReference>
<accession>S0G1B8</accession>
<feature type="domain" description="UspA" evidence="2">
    <location>
        <begin position="6"/>
        <end position="170"/>
    </location>
</feature>
<proteinExistence type="inferred from homology"/>
<dbReference type="Proteomes" id="UP000014216">
    <property type="component" value="Unassembled WGS sequence"/>
</dbReference>
<evidence type="ECO:0000256" key="1">
    <source>
        <dbReference type="ARBA" id="ARBA00008791"/>
    </source>
</evidence>
<dbReference type="OrthoDB" id="3217301at2"/>
<dbReference type="PANTHER" id="PTHR46268:SF6">
    <property type="entry name" value="UNIVERSAL STRESS PROTEIN UP12"/>
    <property type="match status" value="1"/>
</dbReference>
<dbReference type="AlphaFoldDB" id="S0G1B8"/>
<evidence type="ECO:0000313" key="3">
    <source>
        <dbReference type="EMBL" id="EMS81138.1"/>
    </source>
</evidence>
<name>S0G1B8_9BACT</name>
<keyword evidence="4" id="KW-1185">Reference proteome</keyword>
<dbReference type="InterPro" id="IPR014729">
    <property type="entry name" value="Rossmann-like_a/b/a_fold"/>
</dbReference>